<dbReference type="EMBL" id="BQNB010013771">
    <property type="protein sequence ID" value="GJT20084.1"/>
    <property type="molecule type" value="Genomic_DNA"/>
</dbReference>
<sequence length="521" mass="59236">MSGVRSFIKNELGVIDKDLNRGVVSDTNLHRRLELMRQLHDIIQMEARDSLQKSKVKWAIEGDENSKKGISPLIHGRINKKRSHLSIRGVFVDGLWNTKPGKVKDAFLKHFEASEVCRRDEIRMAVWNCGIIESPGPIVTKILANRLDLVISDLVSDTQYAFVSNRQILDGPFILNEVLNWCKRKKKQAMFFKVDFAKAYDLLSKASVMYIRSPSTELPFHCGLKQRDPLSSYLFILIMESLHMSFSRAVNEGLLKGEWSDANLKSIVNILKCFFLASRLKINIHKSQVLGVGIPRSLVVQAAASIGCAVMQSQFRYLGVMVGECMSRHKAWTDTVLKLRSRLSNWKVKTLSIGGRLTLLKSVLGASPLYNMSIYKVPRGVLKSMEAIRSKFFNGADYLDKKITWAAWDKVLAYKKNGGLDRFPRLFALEMEKEVSFAVKMGASVANSFRRFVRDGSERHQMLDMISMLESVSLSSAQDRWICDLFGDGEFRVKEGTDCLLRFVNVDLDWQDLSSFSDWHS</sequence>
<reference evidence="1" key="1">
    <citation type="journal article" date="2022" name="Int. J. Mol. Sci.">
        <title>Draft Genome of Tanacetum Coccineum: Genomic Comparison of Closely Related Tanacetum-Family Plants.</title>
        <authorList>
            <person name="Yamashiro T."/>
            <person name="Shiraishi A."/>
            <person name="Nakayama K."/>
            <person name="Satake H."/>
        </authorList>
    </citation>
    <scope>NUCLEOTIDE SEQUENCE</scope>
</reference>
<organism evidence="1 2">
    <name type="scientific">Tanacetum coccineum</name>
    <dbReference type="NCBI Taxonomy" id="301880"/>
    <lineage>
        <taxon>Eukaryota</taxon>
        <taxon>Viridiplantae</taxon>
        <taxon>Streptophyta</taxon>
        <taxon>Embryophyta</taxon>
        <taxon>Tracheophyta</taxon>
        <taxon>Spermatophyta</taxon>
        <taxon>Magnoliopsida</taxon>
        <taxon>eudicotyledons</taxon>
        <taxon>Gunneridae</taxon>
        <taxon>Pentapetalae</taxon>
        <taxon>asterids</taxon>
        <taxon>campanulids</taxon>
        <taxon>Asterales</taxon>
        <taxon>Asteraceae</taxon>
        <taxon>Asteroideae</taxon>
        <taxon>Anthemideae</taxon>
        <taxon>Anthemidinae</taxon>
        <taxon>Tanacetum</taxon>
    </lineage>
</organism>
<reference evidence="1" key="2">
    <citation type="submission" date="2022-01" db="EMBL/GenBank/DDBJ databases">
        <authorList>
            <person name="Yamashiro T."/>
            <person name="Shiraishi A."/>
            <person name="Satake H."/>
            <person name="Nakayama K."/>
        </authorList>
    </citation>
    <scope>NUCLEOTIDE SEQUENCE</scope>
</reference>
<name>A0ABQ5C486_9ASTR</name>
<dbReference type="GO" id="GO:0003964">
    <property type="term" value="F:RNA-directed DNA polymerase activity"/>
    <property type="evidence" value="ECO:0007669"/>
    <property type="project" value="UniProtKB-KW"/>
</dbReference>
<gene>
    <name evidence="1" type="ORF">Tco_0878790</name>
</gene>
<evidence type="ECO:0000313" key="2">
    <source>
        <dbReference type="Proteomes" id="UP001151760"/>
    </source>
</evidence>
<comment type="caution">
    <text evidence="1">The sequence shown here is derived from an EMBL/GenBank/DDBJ whole genome shotgun (WGS) entry which is preliminary data.</text>
</comment>
<dbReference type="PANTHER" id="PTHR33116:SF79">
    <property type="entry name" value="REVERSE TRANSCRIPTASE DOMAIN, ZINC FINGER, CCHC-TYPE-RELATED"/>
    <property type="match status" value="1"/>
</dbReference>
<proteinExistence type="predicted"/>
<keyword evidence="1" id="KW-0548">Nucleotidyltransferase</keyword>
<keyword evidence="1" id="KW-0695">RNA-directed DNA polymerase</keyword>
<accession>A0ABQ5C486</accession>
<protein>
    <submittedName>
        <fullName evidence="1">RNA-directed DNA polymerase, eukaryota</fullName>
    </submittedName>
</protein>
<evidence type="ECO:0000313" key="1">
    <source>
        <dbReference type="EMBL" id="GJT20084.1"/>
    </source>
</evidence>
<dbReference type="PANTHER" id="PTHR33116">
    <property type="entry name" value="REVERSE TRANSCRIPTASE ZINC-BINDING DOMAIN-CONTAINING PROTEIN-RELATED-RELATED"/>
    <property type="match status" value="1"/>
</dbReference>
<keyword evidence="1" id="KW-0808">Transferase</keyword>
<dbReference type="Proteomes" id="UP001151760">
    <property type="component" value="Unassembled WGS sequence"/>
</dbReference>
<keyword evidence="2" id="KW-1185">Reference proteome</keyword>